<dbReference type="KEGG" id="rama:IDM48_08595"/>
<dbReference type="PANTHER" id="PTHR30250">
    <property type="entry name" value="PST FAMILY PREDICTED COLANIC ACID TRANSPORTER"/>
    <property type="match status" value="1"/>
</dbReference>
<evidence type="ECO:0000256" key="5">
    <source>
        <dbReference type="ARBA" id="ARBA00023136"/>
    </source>
</evidence>
<feature type="transmembrane region" description="Helical" evidence="6">
    <location>
        <begin position="125"/>
        <end position="144"/>
    </location>
</feature>
<proteinExistence type="predicted"/>
<name>A0A7H2BID9_9MICC</name>
<protein>
    <submittedName>
        <fullName evidence="7">Oligosaccharide flippase family protein</fullName>
    </submittedName>
</protein>
<evidence type="ECO:0000256" key="4">
    <source>
        <dbReference type="ARBA" id="ARBA00022989"/>
    </source>
</evidence>
<feature type="transmembrane region" description="Helical" evidence="6">
    <location>
        <begin position="431"/>
        <end position="451"/>
    </location>
</feature>
<keyword evidence="8" id="KW-1185">Reference proteome</keyword>
<keyword evidence="3 6" id="KW-0812">Transmembrane</keyword>
<feature type="transmembrane region" description="Helical" evidence="6">
    <location>
        <begin position="12"/>
        <end position="34"/>
    </location>
</feature>
<accession>A0A7H2BID9</accession>
<gene>
    <name evidence="7" type="ORF">IDM48_08595</name>
</gene>
<evidence type="ECO:0000256" key="1">
    <source>
        <dbReference type="ARBA" id="ARBA00004651"/>
    </source>
</evidence>
<dbReference type="InterPro" id="IPR050833">
    <property type="entry name" value="Poly_Biosynth_Transport"/>
</dbReference>
<evidence type="ECO:0000256" key="3">
    <source>
        <dbReference type="ARBA" id="ARBA00022692"/>
    </source>
</evidence>
<dbReference type="AlphaFoldDB" id="A0A7H2BID9"/>
<feature type="transmembrane region" description="Helical" evidence="6">
    <location>
        <begin position="374"/>
        <end position="394"/>
    </location>
</feature>
<feature type="transmembrane region" description="Helical" evidence="6">
    <location>
        <begin position="338"/>
        <end position="362"/>
    </location>
</feature>
<dbReference type="InterPro" id="IPR002797">
    <property type="entry name" value="Polysacc_synth"/>
</dbReference>
<keyword evidence="2" id="KW-1003">Cell membrane</keyword>
<evidence type="ECO:0000256" key="2">
    <source>
        <dbReference type="ARBA" id="ARBA00022475"/>
    </source>
</evidence>
<feature type="transmembrane region" description="Helical" evidence="6">
    <location>
        <begin position="40"/>
        <end position="64"/>
    </location>
</feature>
<feature type="transmembrane region" description="Helical" evidence="6">
    <location>
        <begin position="156"/>
        <end position="174"/>
    </location>
</feature>
<dbReference type="Proteomes" id="UP000516421">
    <property type="component" value="Chromosome"/>
</dbReference>
<feature type="transmembrane region" description="Helical" evidence="6">
    <location>
        <begin position="180"/>
        <end position="198"/>
    </location>
</feature>
<feature type="transmembrane region" description="Helical" evidence="6">
    <location>
        <begin position="85"/>
        <end position="105"/>
    </location>
</feature>
<evidence type="ECO:0000313" key="8">
    <source>
        <dbReference type="Proteomes" id="UP000516421"/>
    </source>
</evidence>
<sequence>MPSLAKSGAFSSLFVVYGAIAAFVATLVVTHGLGEAGAGLFFQVMALFTIGTSLSVFGSDTGLVRTVSAQRAVGRYSAIPRLIRFATIPSLCIAIGLTVVALIYTLPALTPSLDHDYRVAVNVSAPFLIAAAAMTICFGVLRGLNRVVTFTALQNVLLPTLRILAVLLVVSMAGSMLSLALAWAIPVVVVGLIALVLVRKYMPRAEDDVAEGSVPAETAKTFWGFSAARGVSAVVESILEWIDVLFVAAYGGVVASGIYGAVNRMVRMGVMVEHTGRIVTGPSISAAIATNELDKARRIFLGNTRALIAIGWPFYITLAFFGPVLMTVFGQGFDRGAGILWVICPAMMIMMAAGGVQSVLLMSGKSRWQLYNKLSSLAVSFILNFLLVPTYGIWGAVTAWAAAILVDTALASYEVLKLVGISAKPTEMFPIMLAGVGVPLLGALGVTWFMGMGWVQLFVYAAIVIPIYGILLYVFRHAMGVEMIFKSRKKKKRIGKHFASKESN</sequence>
<comment type="subcellular location">
    <subcellularLocation>
        <location evidence="1">Cell membrane</location>
        <topology evidence="1">Multi-pass membrane protein</topology>
    </subcellularLocation>
</comment>
<dbReference type="EMBL" id="CP061538">
    <property type="protein sequence ID" value="QNV39435.1"/>
    <property type="molecule type" value="Genomic_DNA"/>
</dbReference>
<keyword evidence="5 6" id="KW-0472">Membrane</keyword>
<dbReference type="GO" id="GO:0005886">
    <property type="term" value="C:plasma membrane"/>
    <property type="evidence" value="ECO:0007669"/>
    <property type="project" value="UniProtKB-SubCell"/>
</dbReference>
<reference evidence="7 8" key="1">
    <citation type="submission" date="2020-09" db="EMBL/GenBank/DDBJ databases">
        <title>Investigation of environmental microbe.</title>
        <authorList>
            <person name="Ou Y."/>
            <person name="Kang Q."/>
        </authorList>
    </citation>
    <scope>NUCLEOTIDE SEQUENCE [LARGE SCALE GENOMIC DNA]</scope>
    <source>
        <strain evidence="7 8">KJZ-9</strain>
    </source>
</reference>
<evidence type="ECO:0000313" key="7">
    <source>
        <dbReference type="EMBL" id="QNV39435.1"/>
    </source>
</evidence>
<organism evidence="7 8">
    <name type="scientific">Rothia amarae</name>
    <dbReference type="NCBI Taxonomy" id="169480"/>
    <lineage>
        <taxon>Bacteria</taxon>
        <taxon>Bacillati</taxon>
        <taxon>Actinomycetota</taxon>
        <taxon>Actinomycetes</taxon>
        <taxon>Micrococcales</taxon>
        <taxon>Micrococcaceae</taxon>
        <taxon>Rothia</taxon>
    </lineage>
</organism>
<dbReference type="Pfam" id="PF01943">
    <property type="entry name" value="Polysacc_synt"/>
    <property type="match status" value="1"/>
</dbReference>
<evidence type="ECO:0000256" key="6">
    <source>
        <dbReference type="SAM" id="Phobius"/>
    </source>
</evidence>
<dbReference type="PANTHER" id="PTHR30250:SF11">
    <property type="entry name" value="O-ANTIGEN TRANSPORTER-RELATED"/>
    <property type="match status" value="1"/>
</dbReference>
<dbReference type="RefSeq" id="WP_190616953.1">
    <property type="nucleotide sequence ID" value="NZ_CP061538.1"/>
</dbReference>
<keyword evidence="4 6" id="KW-1133">Transmembrane helix</keyword>
<feature type="transmembrane region" description="Helical" evidence="6">
    <location>
        <begin position="306"/>
        <end position="326"/>
    </location>
</feature>
<feature type="transmembrane region" description="Helical" evidence="6">
    <location>
        <begin position="457"/>
        <end position="475"/>
    </location>
</feature>